<keyword evidence="2" id="KW-1185">Reference proteome</keyword>
<proteinExistence type="predicted"/>
<name>A0A151M6M1_ALLMI</name>
<evidence type="ECO:0000313" key="1">
    <source>
        <dbReference type="EMBL" id="KYO20156.1"/>
    </source>
</evidence>
<reference evidence="1 2" key="1">
    <citation type="journal article" date="2012" name="Genome Biol.">
        <title>Sequencing three crocodilian genomes to illuminate the evolution of archosaurs and amniotes.</title>
        <authorList>
            <person name="St John J.A."/>
            <person name="Braun E.L."/>
            <person name="Isberg S.R."/>
            <person name="Miles L.G."/>
            <person name="Chong A.Y."/>
            <person name="Gongora J."/>
            <person name="Dalzell P."/>
            <person name="Moran C."/>
            <person name="Bed'hom B."/>
            <person name="Abzhanov A."/>
            <person name="Burgess S.C."/>
            <person name="Cooksey A.M."/>
            <person name="Castoe T.A."/>
            <person name="Crawford N.G."/>
            <person name="Densmore L.D."/>
            <person name="Drew J.C."/>
            <person name="Edwards S.V."/>
            <person name="Faircloth B.C."/>
            <person name="Fujita M.K."/>
            <person name="Greenwold M.J."/>
            <person name="Hoffmann F.G."/>
            <person name="Howard J.M."/>
            <person name="Iguchi T."/>
            <person name="Janes D.E."/>
            <person name="Khan S.Y."/>
            <person name="Kohno S."/>
            <person name="de Koning A.J."/>
            <person name="Lance S.L."/>
            <person name="McCarthy F.M."/>
            <person name="McCormack J.E."/>
            <person name="Merchant M.E."/>
            <person name="Peterson D.G."/>
            <person name="Pollock D.D."/>
            <person name="Pourmand N."/>
            <person name="Raney B.J."/>
            <person name="Roessler K.A."/>
            <person name="Sanford J.R."/>
            <person name="Sawyer R.H."/>
            <person name="Schmidt C.J."/>
            <person name="Triplett E.W."/>
            <person name="Tuberville T.D."/>
            <person name="Venegas-Anaya M."/>
            <person name="Howard J.T."/>
            <person name="Jarvis E.D."/>
            <person name="Guillette L.J.Jr."/>
            <person name="Glenn T.C."/>
            <person name="Green R.E."/>
            <person name="Ray D.A."/>
        </authorList>
    </citation>
    <scope>NUCLEOTIDE SEQUENCE [LARGE SCALE GENOMIC DNA]</scope>
    <source>
        <strain evidence="1">KSC_2009_1</strain>
    </source>
</reference>
<evidence type="ECO:0000313" key="2">
    <source>
        <dbReference type="Proteomes" id="UP000050525"/>
    </source>
</evidence>
<dbReference type="EMBL" id="AKHW03006437">
    <property type="protein sequence ID" value="KYO20156.1"/>
    <property type="molecule type" value="Genomic_DNA"/>
</dbReference>
<comment type="caution">
    <text evidence="1">The sequence shown here is derived from an EMBL/GenBank/DDBJ whole genome shotgun (WGS) entry which is preliminary data.</text>
</comment>
<protein>
    <submittedName>
        <fullName evidence="1">Uncharacterized protein</fullName>
    </submittedName>
</protein>
<dbReference type="AlphaFoldDB" id="A0A151M6M1"/>
<gene>
    <name evidence="1" type="ORF">Y1Q_0010729</name>
</gene>
<sequence length="96" mass="11110">MTEKKPDTGNGLPQTLLEQELGPDEMMVITSTTAAQEGNNNSMKVTHRHSKQKAPDFFVFVKLQQIWKMHFRLHHSRTVSCLEIKICWQHKEHIGV</sequence>
<accession>A0A151M6M1</accession>
<dbReference type="Proteomes" id="UP000050525">
    <property type="component" value="Unassembled WGS sequence"/>
</dbReference>
<organism evidence="1 2">
    <name type="scientific">Alligator mississippiensis</name>
    <name type="common">American alligator</name>
    <dbReference type="NCBI Taxonomy" id="8496"/>
    <lineage>
        <taxon>Eukaryota</taxon>
        <taxon>Metazoa</taxon>
        <taxon>Chordata</taxon>
        <taxon>Craniata</taxon>
        <taxon>Vertebrata</taxon>
        <taxon>Euteleostomi</taxon>
        <taxon>Archelosauria</taxon>
        <taxon>Archosauria</taxon>
        <taxon>Crocodylia</taxon>
        <taxon>Alligatoridae</taxon>
        <taxon>Alligatorinae</taxon>
        <taxon>Alligator</taxon>
    </lineage>
</organism>